<dbReference type="GO" id="GO:1990519">
    <property type="term" value="P:pyrimidine nucleotide import into mitochondrion"/>
    <property type="evidence" value="ECO:0007669"/>
    <property type="project" value="TreeGrafter"/>
</dbReference>
<dbReference type="Gene3D" id="1.50.40.10">
    <property type="entry name" value="Mitochondrial carrier domain"/>
    <property type="match status" value="2"/>
</dbReference>
<dbReference type="InterPro" id="IPR023395">
    <property type="entry name" value="MCP_dom_sf"/>
</dbReference>
<dbReference type="PANTHER" id="PTHR45829:SF4">
    <property type="entry name" value="MITOCHONDRIAL CARRIER PROTEIN RIM2"/>
    <property type="match status" value="1"/>
</dbReference>
<dbReference type="InterPro" id="IPR049562">
    <property type="entry name" value="SLC25A33/36-like"/>
</dbReference>
<evidence type="ECO:0000313" key="13">
    <source>
        <dbReference type="Proteomes" id="UP000321570"/>
    </source>
</evidence>
<feature type="repeat" description="Solcar" evidence="10">
    <location>
        <begin position="3"/>
        <end position="154"/>
    </location>
</feature>
<keyword evidence="5" id="KW-0677">Repeat</keyword>
<evidence type="ECO:0000256" key="7">
    <source>
        <dbReference type="ARBA" id="ARBA00022989"/>
    </source>
</evidence>
<organism evidence="12 13">
    <name type="scientific">Hymenolepis diminuta</name>
    <name type="common">Rat tapeworm</name>
    <dbReference type="NCBI Taxonomy" id="6216"/>
    <lineage>
        <taxon>Eukaryota</taxon>
        <taxon>Metazoa</taxon>
        <taxon>Spiralia</taxon>
        <taxon>Lophotrochozoa</taxon>
        <taxon>Platyhelminthes</taxon>
        <taxon>Cestoda</taxon>
        <taxon>Eucestoda</taxon>
        <taxon>Cyclophyllidea</taxon>
        <taxon>Hymenolepididae</taxon>
        <taxon>Hymenolepis</taxon>
    </lineage>
</organism>
<keyword evidence="6" id="KW-0999">Mitochondrion inner membrane</keyword>
<keyword evidence="3 11" id="KW-0813">Transport</keyword>
<dbReference type="AlphaFoldDB" id="A0A564ZAY9"/>
<evidence type="ECO:0000256" key="3">
    <source>
        <dbReference type="ARBA" id="ARBA00022448"/>
    </source>
</evidence>
<evidence type="ECO:0000256" key="5">
    <source>
        <dbReference type="ARBA" id="ARBA00022737"/>
    </source>
</evidence>
<sequence>MLDETTAHILGGGIGGTVGAICTCPLELVKTRFQSSQGVTISGLSSSRPNSSSTIKFTSPSVLIRSAQTVTIASHPSAKCNVAHIPPGLTHKGISLSAQFCRDYLLRSKIIKCMLDVCRTEGYLALFKGLVPTLIGVLPSRCIYFCAYHEGQKFFQQYFPEGHSAVFMLAAGCGSITASTVTNPIWYVKTRLQLDSRPQASPVTAWDIIKSTYREYGLRGFYRGISASYIGSLETALNFVVYEHVKGTLLFWGQRRNRQAETAAAAEERDENWEQCAYEESEDSGQQFRGSQGGSKLSANSDMIICMGASAFSKFVAITVAYPHEVVRTRMRERGNKYRTFVGTFMTVLREETWRGLYRGLGTHYIRQVPNSCIMIGTYEWVVYFLHSWNLVAVRND</sequence>
<evidence type="ECO:0000256" key="1">
    <source>
        <dbReference type="ARBA" id="ARBA00004448"/>
    </source>
</evidence>
<proteinExistence type="inferred from homology"/>
<dbReference type="PANTHER" id="PTHR45829">
    <property type="entry name" value="MITOCHONDRIAL CARRIER PROTEIN RIM2"/>
    <property type="match status" value="1"/>
</dbReference>
<dbReference type="Proteomes" id="UP000321570">
    <property type="component" value="Unassembled WGS sequence"/>
</dbReference>
<feature type="repeat" description="Solcar" evidence="10">
    <location>
        <begin position="166"/>
        <end position="248"/>
    </location>
</feature>
<evidence type="ECO:0000256" key="4">
    <source>
        <dbReference type="ARBA" id="ARBA00022692"/>
    </source>
</evidence>
<gene>
    <name evidence="12" type="ORF">WMSIL1_LOCUS14245</name>
</gene>
<evidence type="ECO:0000256" key="10">
    <source>
        <dbReference type="PROSITE-ProRule" id="PRU00282"/>
    </source>
</evidence>
<feature type="repeat" description="Solcar" evidence="10">
    <location>
        <begin position="301"/>
        <end position="385"/>
    </location>
</feature>
<dbReference type="EMBL" id="CABIJS010000707">
    <property type="protein sequence ID" value="VUZ56596.1"/>
    <property type="molecule type" value="Genomic_DNA"/>
</dbReference>
<evidence type="ECO:0000256" key="6">
    <source>
        <dbReference type="ARBA" id="ARBA00022792"/>
    </source>
</evidence>
<dbReference type="GO" id="GO:0005743">
    <property type="term" value="C:mitochondrial inner membrane"/>
    <property type="evidence" value="ECO:0007669"/>
    <property type="project" value="UniProtKB-SubCell"/>
</dbReference>
<comment type="subcellular location">
    <subcellularLocation>
        <location evidence="1">Mitochondrion inner membrane</location>
        <topology evidence="1">Multi-pass membrane protein</topology>
    </subcellularLocation>
</comment>
<evidence type="ECO:0000313" key="12">
    <source>
        <dbReference type="EMBL" id="VUZ56596.1"/>
    </source>
</evidence>
<keyword evidence="13" id="KW-1185">Reference proteome</keyword>
<name>A0A564ZAY9_HYMDI</name>
<keyword evidence="7" id="KW-1133">Transmembrane helix</keyword>
<dbReference type="SUPFAM" id="SSF103506">
    <property type="entry name" value="Mitochondrial carrier"/>
    <property type="match status" value="1"/>
</dbReference>
<evidence type="ECO:0000256" key="11">
    <source>
        <dbReference type="RuleBase" id="RU000488"/>
    </source>
</evidence>
<protein>
    <submittedName>
        <fullName evidence="12">Uncharacterized protein</fullName>
    </submittedName>
</protein>
<evidence type="ECO:0000256" key="2">
    <source>
        <dbReference type="ARBA" id="ARBA00006375"/>
    </source>
</evidence>
<comment type="similarity">
    <text evidence="2 11">Belongs to the mitochondrial carrier (TC 2.A.29) family.</text>
</comment>
<reference evidence="12 13" key="1">
    <citation type="submission" date="2019-07" db="EMBL/GenBank/DDBJ databases">
        <authorList>
            <person name="Jastrzebski P J."/>
            <person name="Paukszto L."/>
            <person name="Jastrzebski P J."/>
        </authorList>
    </citation>
    <scope>NUCLEOTIDE SEQUENCE [LARGE SCALE GENOMIC DNA]</scope>
    <source>
        <strain evidence="12 13">WMS-il1</strain>
    </source>
</reference>
<evidence type="ECO:0000256" key="8">
    <source>
        <dbReference type="ARBA" id="ARBA00023128"/>
    </source>
</evidence>
<accession>A0A564ZAY9</accession>
<keyword evidence="9 10" id="KW-0472">Membrane</keyword>
<keyword evidence="8" id="KW-0496">Mitochondrion</keyword>
<dbReference type="PROSITE" id="PS50920">
    <property type="entry name" value="SOLCAR"/>
    <property type="match status" value="3"/>
</dbReference>
<dbReference type="Pfam" id="PF00153">
    <property type="entry name" value="Mito_carr"/>
    <property type="match status" value="4"/>
</dbReference>
<evidence type="ECO:0000256" key="9">
    <source>
        <dbReference type="ARBA" id="ARBA00023136"/>
    </source>
</evidence>
<dbReference type="GO" id="GO:0015218">
    <property type="term" value="F:pyrimidine nucleotide transmembrane transporter activity"/>
    <property type="evidence" value="ECO:0007669"/>
    <property type="project" value="InterPro"/>
</dbReference>
<dbReference type="InterPro" id="IPR018108">
    <property type="entry name" value="MCP_transmembrane"/>
</dbReference>
<keyword evidence="4 10" id="KW-0812">Transmembrane</keyword>